<dbReference type="PANTHER" id="PTHR41155:SF1">
    <property type="entry name" value="FI19525P1"/>
    <property type="match status" value="1"/>
</dbReference>
<keyword evidence="2" id="KW-1133">Transmembrane helix</keyword>
<keyword evidence="4" id="KW-1185">Reference proteome</keyword>
<gene>
    <name evidence="3" type="ORF">AFUS01_LOCUS29609</name>
</gene>
<dbReference type="AlphaFoldDB" id="A0A8J2KMJ0"/>
<dbReference type="EMBL" id="CAJVCH010440577">
    <property type="protein sequence ID" value="CAG7819142.1"/>
    <property type="molecule type" value="Genomic_DNA"/>
</dbReference>
<dbReference type="OrthoDB" id="8188414at2759"/>
<dbReference type="PANTHER" id="PTHR41155">
    <property type="entry name" value="FI19525P1"/>
    <property type="match status" value="1"/>
</dbReference>
<feature type="compositionally biased region" description="Polar residues" evidence="1">
    <location>
        <begin position="40"/>
        <end position="67"/>
    </location>
</feature>
<feature type="transmembrane region" description="Helical" evidence="2">
    <location>
        <begin position="256"/>
        <end position="281"/>
    </location>
</feature>
<sequence length="355" mass="40706">MMHASSRKKDGHGINEREAWGPQYYTHWEVSEDEEDENQVRSSVRNQNPHLTGHNSQFSSKHQSPRNGNLDVGSRSDRSIPRQKFNVEFDYEDPIETSSSGSFTSGYGRPSHTPQSQPSQLHKHQVRYYPQEQPRTTRQMSKGPHHGSRMSDIPEKFRDEKDGSEIYVVDTAYMKPPASVYSHYSGKSRAPSEMSSVKTKTSRKGGVVVETMSAPNPCCPNTKGVCWLLVLINLGLILVTLGFSIVLQLFDPPFVWYFGIAFLIVGFTALFASLIFCLHLCRESESQRRRGLQPGEMYWTHHWQKRIALPGMTRHETEKADDVSTVYSARNEPDILHYPREDRRDMTPIHTYNHH</sequence>
<feature type="transmembrane region" description="Helical" evidence="2">
    <location>
        <begin position="225"/>
        <end position="250"/>
    </location>
</feature>
<feature type="compositionally biased region" description="Low complexity" evidence="1">
    <location>
        <begin position="97"/>
        <end position="106"/>
    </location>
</feature>
<name>A0A8J2KMJ0_9HEXA</name>
<dbReference type="Proteomes" id="UP000708208">
    <property type="component" value="Unassembled WGS sequence"/>
</dbReference>
<evidence type="ECO:0000256" key="2">
    <source>
        <dbReference type="SAM" id="Phobius"/>
    </source>
</evidence>
<evidence type="ECO:0000313" key="4">
    <source>
        <dbReference type="Proteomes" id="UP000708208"/>
    </source>
</evidence>
<evidence type="ECO:0000313" key="3">
    <source>
        <dbReference type="EMBL" id="CAG7819142.1"/>
    </source>
</evidence>
<keyword evidence="2" id="KW-0812">Transmembrane</keyword>
<feature type="compositionally biased region" description="Basic and acidic residues" evidence="1">
    <location>
        <begin position="7"/>
        <end position="19"/>
    </location>
</feature>
<reference evidence="3" key="1">
    <citation type="submission" date="2021-06" db="EMBL/GenBank/DDBJ databases">
        <authorList>
            <person name="Hodson N. C."/>
            <person name="Mongue J. A."/>
            <person name="Jaron S. K."/>
        </authorList>
    </citation>
    <scope>NUCLEOTIDE SEQUENCE</scope>
</reference>
<accession>A0A8J2KMJ0</accession>
<feature type="region of interest" description="Disordered" evidence="1">
    <location>
        <begin position="1"/>
        <end position="157"/>
    </location>
</feature>
<protein>
    <submittedName>
        <fullName evidence="3">Uncharacterized protein</fullName>
    </submittedName>
</protein>
<proteinExistence type="predicted"/>
<evidence type="ECO:0000256" key="1">
    <source>
        <dbReference type="SAM" id="MobiDB-lite"/>
    </source>
</evidence>
<keyword evidence="2" id="KW-0472">Membrane</keyword>
<organism evidence="3 4">
    <name type="scientific">Allacma fusca</name>
    <dbReference type="NCBI Taxonomy" id="39272"/>
    <lineage>
        <taxon>Eukaryota</taxon>
        <taxon>Metazoa</taxon>
        <taxon>Ecdysozoa</taxon>
        <taxon>Arthropoda</taxon>
        <taxon>Hexapoda</taxon>
        <taxon>Collembola</taxon>
        <taxon>Symphypleona</taxon>
        <taxon>Sminthuridae</taxon>
        <taxon>Allacma</taxon>
    </lineage>
</organism>
<comment type="caution">
    <text evidence="3">The sequence shown here is derived from an EMBL/GenBank/DDBJ whole genome shotgun (WGS) entry which is preliminary data.</text>
</comment>